<feature type="transmembrane region" description="Helical" evidence="1">
    <location>
        <begin position="7"/>
        <end position="30"/>
    </location>
</feature>
<evidence type="ECO:0000256" key="1">
    <source>
        <dbReference type="SAM" id="Phobius"/>
    </source>
</evidence>
<dbReference type="EMBL" id="QSSQ01000004">
    <property type="protein sequence ID" value="RGM07005.1"/>
    <property type="molecule type" value="Genomic_DNA"/>
</dbReference>
<sequence>MCKLFMYFYLLFIFRFNRFLLFFLHFLFFFKYTPSFLLISLDIILQSKLLPYIFFVFLLYFLQKSCILKLNIKK</sequence>
<dbReference type="Proteomes" id="UP000261257">
    <property type="component" value="Unassembled WGS sequence"/>
</dbReference>
<keyword evidence="1" id="KW-1133">Transmembrane helix</keyword>
<reference evidence="2 3" key="1">
    <citation type="submission" date="2018-08" db="EMBL/GenBank/DDBJ databases">
        <title>A genome reference for cultivated species of the human gut microbiota.</title>
        <authorList>
            <person name="Zou Y."/>
            <person name="Xue W."/>
            <person name="Luo G."/>
        </authorList>
    </citation>
    <scope>NUCLEOTIDE SEQUENCE [LARGE SCALE GENOMIC DNA]</scope>
    <source>
        <strain evidence="2 3">TF05-11AC</strain>
    </source>
</reference>
<keyword evidence="1" id="KW-0472">Membrane</keyword>
<organism evidence="2 3">
    <name type="scientific">Hungatella hathewayi</name>
    <dbReference type="NCBI Taxonomy" id="154046"/>
    <lineage>
        <taxon>Bacteria</taxon>
        <taxon>Bacillati</taxon>
        <taxon>Bacillota</taxon>
        <taxon>Clostridia</taxon>
        <taxon>Lachnospirales</taxon>
        <taxon>Lachnospiraceae</taxon>
        <taxon>Hungatella</taxon>
    </lineage>
</organism>
<evidence type="ECO:0000313" key="3">
    <source>
        <dbReference type="Proteomes" id="UP000261257"/>
    </source>
</evidence>
<comment type="caution">
    <text evidence="2">The sequence shown here is derived from an EMBL/GenBank/DDBJ whole genome shotgun (WGS) entry which is preliminary data.</text>
</comment>
<accession>A0A3E4UCZ5</accession>
<keyword evidence="1" id="KW-0812">Transmembrane</keyword>
<dbReference type="AlphaFoldDB" id="A0A3E4UCZ5"/>
<protein>
    <submittedName>
        <fullName evidence="2">Uncharacterized protein</fullName>
    </submittedName>
</protein>
<proteinExistence type="predicted"/>
<evidence type="ECO:0000313" key="2">
    <source>
        <dbReference type="EMBL" id="RGM07005.1"/>
    </source>
</evidence>
<name>A0A3E4UCZ5_9FIRM</name>
<feature type="transmembrane region" description="Helical" evidence="1">
    <location>
        <begin position="36"/>
        <end position="62"/>
    </location>
</feature>
<gene>
    <name evidence="2" type="ORF">DXC39_08020</name>
</gene>